<keyword evidence="1" id="KW-0812">Transmembrane</keyword>
<dbReference type="EMBL" id="MFKO01000002">
    <property type="protein sequence ID" value="OGG41788.1"/>
    <property type="molecule type" value="Genomic_DNA"/>
</dbReference>
<evidence type="ECO:0000313" key="2">
    <source>
        <dbReference type="EMBL" id="OGG41788.1"/>
    </source>
</evidence>
<feature type="transmembrane region" description="Helical" evidence="1">
    <location>
        <begin position="6"/>
        <end position="24"/>
    </location>
</feature>
<comment type="caution">
    <text evidence="2">The sequence shown here is derived from an EMBL/GenBank/DDBJ whole genome shotgun (WGS) entry which is preliminary data.</text>
</comment>
<organism evidence="2 3">
    <name type="scientific">Candidatus Kaiserbacteria bacterium RIFCSPHIGHO2_01_FULL_46_22</name>
    <dbReference type="NCBI Taxonomy" id="1798475"/>
    <lineage>
        <taxon>Bacteria</taxon>
        <taxon>Candidatus Kaiseribacteriota</taxon>
    </lineage>
</organism>
<evidence type="ECO:0000256" key="1">
    <source>
        <dbReference type="SAM" id="Phobius"/>
    </source>
</evidence>
<dbReference type="Proteomes" id="UP000176322">
    <property type="component" value="Unassembled WGS sequence"/>
</dbReference>
<name>A0A1F6BY87_9BACT</name>
<gene>
    <name evidence="2" type="ORF">A2837_01065</name>
</gene>
<keyword evidence="1" id="KW-0472">Membrane</keyword>
<sequence>MEITMFLAGLWGPAMLAVGLGMFINRDHYIKIYREFGREPFAVWLFGMAAIVIGVAQINAHNMWETLPEMLLSLFGWLLLLKGLACTIMPAWAERSGKWMTENSQMLIIASAIIAIIGVYLTWSAYFM</sequence>
<proteinExistence type="predicted"/>
<feature type="transmembrane region" description="Helical" evidence="1">
    <location>
        <begin position="36"/>
        <end position="58"/>
    </location>
</feature>
<dbReference type="AlphaFoldDB" id="A0A1F6BY87"/>
<feature type="transmembrane region" description="Helical" evidence="1">
    <location>
        <begin position="105"/>
        <end position="126"/>
    </location>
</feature>
<evidence type="ECO:0008006" key="4">
    <source>
        <dbReference type="Google" id="ProtNLM"/>
    </source>
</evidence>
<dbReference type="STRING" id="1798475.A2837_01065"/>
<keyword evidence="1" id="KW-1133">Transmembrane helix</keyword>
<evidence type="ECO:0000313" key="3">
    <source>
        <dbReference type="Proteomes" id="UP000176322"/>
    </source>
</evidence>
<reference evidence="2 3" key="1">
    <citation type="journal article" date="2016" name="Nat. Commun.">
        <title>Thousands of microbial genomes shed light on interconnected biogeochemical processes in an aquifer system.</title>
        <authorList>
            <person name="Anantharaman K."/>
            <person name="Brown C.T."/>
            <person name="Hug L.A."/>
            <person name="Sharon I."/>
            <person name="Castelle C.J."/>
            <person name="Probst A.J."/>
            <person name="Thomas B.C."/>
            <person name="Singh A."/>
            <person name="Wilkins M.J."/>
            <person name="Karaoz U."/>
            <person name="Brodie E.L."/>
            <person name="Williams K.H."/>
            <person name="Hubbard S.S."/>
            <person name="Banfield J.F."/>
        </authorList>
    </citation>
    <scope>NUCLEOTIDE SEQUENCE [LARGE SCALE GENOMIC DNA]</scope>
</reference>
<accession>A0A1F6BY87</accession>
<feature type="transmembrane region" description="Helical" evidence="1">
    <location>
        <begin position="70"/>
        <end position="93"/>
    </location>
</feature>
<protein>
    <recommendedName>
        <fullName evidence="4">DUF2065 domain-containing protein</fullName>
    </recommendedName>
</protein>